<dbReference type="STRING" id="1291052.FC18_GL001659"/>
<feature type="region of interest" description="Disordered" evidence="1">
    <location>
        <begin position="190"/>
        <end position="233"/>
    </location>
</feature>
<evidence type="ECO:0000313" key="2">
    <source>
        <dbReference type="EMBL" id="KRM55062.1"/>
    </source>
</evidence>
<proteinExistence type="predicted"/>
<sequence length="280" mass="29893">MMKLTKFLPVLAISAVLLGGCSKKAKTSSNFDTAAIQEKIDSNINKKQYDRALGLSQALESSSNTKKNENQSKQIASLASAKRNYTKLHFSKALTNLHTAENLNAKVNNSKLKAAIAKLKSLVSKVKQNTSGLKNNYSAANQSLSAGKPAEAMTAVNLILQNKYDKPQYRAIYKKALQLKVKILTSQLNTQSTSTVKSTSTPSSNASTATSVNGNDETTSSDSSSSSSQGSITATDIKNARADLKASGENPAYWSDSDVTTAITNARKAGRTHIKASDLH</sequence>
<dbReference type="EMBL" id="AYYO01000036">
    <property type="protein sequence ID" value="KRM55062.1"/>
    <property type="molecule type" value="Genomic_DNA"/>
</dbReference>
<protein>
    <recommendedName>
        <fullName evidence="4">Lipoprotein</fullName>
    </recommendedName>
</protein>
<dbReference type="Proteomes" id="UP000051679">
    <property type="component" value="Unassembled WGS sequence"/>
</dbReference>
<feature type="compositionally biased region" description="Low complexity" evidence="1">
    <location>
        <begin position="190"/>
        <end position="211"/>
    </location>
</feature>
<accession>A0A0R1ZTI7</accession>
<gene>
    <name evidence="2" type="ORF">FC18_GL001659</name>
</gene>
<reference evidence="2 3" key="1">
    <citation type="journal article" date="2015" name="Genome Announc.">
        <title>Expanding the biotechnology potential of lactobacilli through comparative genomics of 213 strains and associated genera.</title>
        <authorList>
            <person name="Sun Z."/>
            <person name="Harris H.M."/>
            <person name="McCann A."/>
            <person name="Guo C."/>
            <person name="Argimon S."/>
            <person name="Zhang W."/>
            <person name="Yang X."/>
            <person name="Jeffery I.B."/>
            <person name="Cooney J.C."/>
            <person name="Kagawa T.F."/>
            <person name="Liu W."/>
            <person name="Song Y."/>
            <person name="Salvetti E."/>
            <person name="Wrobel A."/>
            <person name="Rasinkangas P."/>
            <person name="Parkhill J."/>
            <person name="Rea M.C."/>
            <person name="O'Sullivan O."/>
            <person name="Ritari J."/>
            <person name="Douillard F.P."/>
            <person name="Paul Ross R."/>
            <person name="Yang R."/>
            <person name="Briner A.E."/>
            <person name="Felis G.E."/>
            <person name="de Vos W.M."/>
            <person name="Barrangou R."/>
            <person name="Klaenhammer T.R."/>
            <person name="Caufield P.W."/>
            <person name="Cui Y."/>
            <person name="Zhang H."/>
            <person name="O'Toole P.W."/>
        </authorList>
    </citation>
    <scope>NUCLEOTIDE SEQUENCE [LARGE SCALE GENOMIC DNA]</scope>
    <source>
        <strain evidence="2 3">DSM 20505</strain>
    </source>
</reference>
<keyword evidence="3" id="KW-1185">Reference proteome</keyword>
<comment type="caution">
    <text evidence="2">The sequence shown here is derived from an EMBL/GenBank/DDBJ whole genome shotgun (WGS) entry which is preliminary data.</text>
</comment>
<organism evidence="2 3">
    <name type="scientific">Lacticaseibacillus sharpeae JCM 1186 = DSM 20505</name>
    <dbReference type="NCBI Taxonomy" id="1291052"/>
    <lineage>
        <taxon>Bacteria</taxon>
        <taxon>Bacillati</taxon>
        <taxon>Bacillota</taxon>
        <taxon>Bacilli</taxon>
        <taxon>Lactobacillales</taxon>
        <taxon>Lactobacillaceae</taxon>
        <taxon>Lacticaseibacillus</taxon>
    </lineage>
</organism>
<dbReference type="PATRIC" id="fig|1291052.5.peg.1694"/>
<evidence type="ECO:0008006" key="4">
    <source>
        <dbReference type="Google" id="ProtNLM"/>
    </source>
</evidence>
<name>A0A0R1ZTI7_9LACO</name>
<dbReference type="OrthoDB" id="2326218at2"/>
<evidence type="ECO:0000313" key="3">
    <source>
        <dbReference type="Proteomes" id="UP000051679"/>
    </source>
</evidence>
<feature type="compositionally biased region" description="Low complexity" evidence="1">
    <location>
        <begin position="220"/>
        <end position="231"/>
    </location>
</feature>
<dbReference type="RefSeq" id="WP_156300974.1">
    <property type="nucleotide sequence ID" value="NZ_AYYO01000036.1"/>
</dbReference>
<dbReference type="AlphaFoldDB" id="A0A0R1ZTI7"/>
<evidence type="ECO:0000256" key="1">
    <source>
        <dbReference type="SAM" id="MobiDB-lite"/>
    </source>
</evidence>
<dbReference type="PROSITE" id="PS51257">
    <property type="entry name" value="PROKAR_LIPOPROTEIN"/>
    <property type="match status" value="1"/>
</dbReference>